<dbReference type="GO" id="GO:0004725">
    <property type="term" value="F:protein tyrosine phosphatase activity"/>
    <property type="evidence" value="ECO:0007669"/>
    <property type="project" value="UniProtKB-EC"/>
</dbReference>
<comment type="caution">
    <text evidence="6">The sequence shown here is derived from an EMBL/GenBank/DDBJ whole genome shotgun (WGS) entry which is preliminary data.</text>
</comment>
<organism evidence="6 7">
    <name type="scientific">Marinibaculum pumilum</name>
    <dbReference type="NCBI Taxonomy" id="1766165"/>
    <lineage>
        <taxon>Bacteria</taxon>
        <taxon>Pseudomonadati</taxon>
        <taxon>Pseudomonadota</taxon>
        <taxon>Alphaproteobacteria</taxon>
        <taxon>Rhodospirillales</taxon>
        <taxon>Rhodospirillaceae</taxon>
        <taxon>Marinibaculum</taxon>
    </lineage>
</organism>
<comment type="similarity">
    <text evidence="1">Belongs to the low molecular weight phosphotyrosine protein phosphatase family.</text>
</comment>
<dbReference type="PANTHER" id="PTHR11717">
    <property type="entry name" value="LOW MOLECULAR WEIGHT PROTEIN TYROSINE PHOSPHATASE"/>
    <property type="match status" value="1"/>
</dbReference>
<dbReference type="Proteomes" id="UP001595528">
    <property type="component" value="Unassembled WGS sequence"/>
</dbReference>
<dbReference type="EMBL" id="JBHRTR010000025">
    <property type="protein sequence ID" value="MFC3227826.1"/>
    <property type="molecule type" value="Genomic_DNA"/>
</dbReference>
<proteinExistence type="inferred from homology"/>
<keyword evidence="4" id="KW-0904">Protein phosphatase</keyword>
<dbReference type="InterPro" id="IPR050438">
    <property type="entry name" value="LMW_PTPase"/>
</dbReference>
<dbReference type="InterPro" id="IPR017867">
    <property type="entry name" value="Tyr_phospatase_low_mol_wt"/>
</dbReference>
<evidence type="ECO:0000313" key="7">
    <source>
        <dbReference type="Proteomes" id="UP001595528"/>
    </source>
</evidence>
<reference evidence="7" key="1">
    <citation type="journal article" date="2019" name="Int. J. Syst. Evol. Microbiol.">
        <title>The Global Catalogue of Microorganisms (GCM) 10K type strain sequencing project: providing services to taxonomists for standard genome sequencing and annotation.</title>
        <authorList>
            <consortium name="The Broad Institute Genomics Platform"/>
            <consortium name="The Broad Institute Genome Sequencing Center for Infectious Disease"/>
            <person name="Wu L."/>
            <person name="Ma J."/>
        </authorList>
    </citation>
    <scope>NUCLEOTIDE SEQUENCE [LARGE SCALE GENOMIC DNA]</scope>
    <source>
        <strain evidence="7">KCTC 42964</strain>
    </source>
</reference>
<evidence type="ECO:0000313" key="6">
    <source>
        <dbReference type="EMBL" id="MFC3227826.1"/>
    </source>
</evidence>
<evidence type="ECO:0000256" key="4">
    <source>
        <dbReference type="ARBA" id="ARBA00022912"/>
    </source>
</evidence>
<protein>
    <recommendedName>
        <fullName evidence="2">protein-tyrosine-phosphatase</fullName>
        <ecNumber evidence="2">3.1.3.48</ecNumber>
    </recommendedName>
</protein>
<gene>
    <name evidence="6" type="ORF">ACFOGJ_11325</name>
</gene>
<dbReference type="SUPFAM" id="SSF52788">
    <property type="entry name" value="Phosphotyrosine protein phosphatases I"/>
    <property type="match status" value="1"/>
</dbReference>
<dbReference type="SMART" id="SM00226">
    <property type="entry name" value="LMWPc"/>
    <property type="match status" value="1"/>
</dbReference>
<dbReference type="PANTHER" id="PTHR11717:SF7">
    <property type="entry name" value="LOW MOLECULAR WEIGHT PHOSPHOTYROSINE PROTEIN PHOSPHATASE"/>
    <property type="match status" value="1"/>
</dbReference>
<dbReference type="InterPro" id="IPR036196">
    <property type="entry name" value="Ptyr_pPase_sf"/>
</dbReference>
<dbReference type="EC" id="3.1.3.48" evidence="2"/>
<dbReference type="Pfam" id="PF01451">
    <property type="entry name" value="LMWPc"/>
    <property type="match status" value="1"/>
</dbReference>
<evidence type="ECO:0000256" key="1">
    <source>
        <dbReference type="ARBA" id="ARBA00011063"/>
    </source>
</evidence>
<evidence type="ECO:0000256" key="3">
    <source>
        <dbReference type="ARBA" id="ARBA00022801"/>
    </source>
</evidence>
<evidence type="ECO:0000259" key="5">
    <source>
        <dbReference type="SMART" id="SM00226"/>
    </source>
</evidence>
<name>A0ABV7L0D5_9PROT</name>
<dbReference type="Gene3D" id="3.40.50.2300">
    <property type="match status" value="1"/>
</dbReference>
<dbReference type="InterPro" id="IPR023485">
    <property type="entry name" value="Ptyr_pPase"/>
</dbReference>
<keyword evidence="3 6" id="KW-0378">Hydrolase</keyword>
<evidence type="ECO:0000256" key="2">
    <source>
        <dbReference type="ARBA" id="ARBA00013064"/>
    </source>
</evidence>
<dbReference type="CDD" id="cd16343">
    <property type="entry name" value="LMWPTP"/>
    <property type="match status" value="1"/>
</dbReference>
<dbReference type="RefSeq" id="WP_379900330.1">
    <property type="nucleotide sequence ID" value="NZ_JBHRTR010000025.1"/>
</dbReference>
<accession>A0ABV7L0D5</accession>
<feature type="domain" description="Phosphotyrosine protein phosphatase I" evidence="5">
    <location>
        <begin position="5"/>
        <end position="152"/>
    </location>
</feature>
<keyword evidence="7" id="KW-1185">Reference proteome</keyword>
<sequence>MPDRPAVLFVCLGNICRSPLAEGAFRAAAAALGLQVEADSAGTGDWHEGEPPDARARAIARRNGIDIAACRARQVTPEDFHRFSHIVALDDSNLAALRRLQPRDSTARLSLLLDHVEGREGQPVADPYFGGAEGFEKTWADVTAGAAALARRLAAEGAPPPR</sequence>
<dbReference type="PRINTS" id="PR00719">
    <property type="entry name" value="LMWPTPASE"/>
</dbReference>